<dbReference type="Gene3D" id="2.40.10.230">
    <property type="entry name" value="Probable tRNA pseudouridine synthase domain"/>
    <property type="match status" value="1"/>
</dbReference>
<keyword evidence="8" id="KW-0539">Nucleus</keyword>
<accession>K1X0J7</accession>
<feature type="compositionally biased region" description="Basic and acidic residues" evidence="10">
    <location>
        <begin position="510"/>
        <end position="551"/>
    </location>
</feature>
<dbReference type="OMA" id="EWDQDRR"/>
<dbReference type="eggNOG" id="KOG2236">
    <property type="taxonomic scope" value="Eukaryota"/>
</dbReference>
<dbReference type="GO" id="GO:0005634">
    <property type="term" value="C:nucleus"/>
    <property type="evidence" value="ECO:0007669"/>
    <property type="project" value="UniProtKB-SubCell"/>
</dbReference>
<feature type="compositionally biased region" description="Acidic residues" evidence="10">
    <location>
        <begin position="225"/>
        <end position="243"/>
    </location>
</feature>
<dbReference type="InterPro" id="IPR009000">
    <property type="entry name" value="Transl_B-barrel_sf"/>
</dbReference>
<dbReference type="PANTHER" id="PTHR31633">
    <property type="entry name" value="H/ACA RIBONUCLEOPROTEIN COMPLEX NON-CORE SUBUNIT NAF1"/>
    <property type="match status" value="1"/>
</dbReference>
<feature type="compositionally biased region" description="Polar residues" evidence="10">
    <location>
        <begin position="456"/>
        <end position="469"/>
    </location>
</feature>
<dbReference type="InterPro" id="IPR007504">
    <property type="entry name" value="H/ACA_rnp_Gar1/Naf1"/>
</dbReference>
<feature type="region of interest" description="Disordered" evidence="10">
    <location>
        <begin position="259"/>
        <end position="283"/>
    </location>
</feature>
<dbReference type="Proteomes" id="UP000006753">
    <property type="component" value="Unassembled WGS sequence"/>
</dbReference>
<feature type="region of interest" description="Disordered" evidence="10">
    <location>
        <begin position="410"/>
        <end position="601"/>
    </location>
</feature>
<evidence type="ECO:0000256" key="7">
    <source>
        <dbReference type="ARBA" id="ARBA00022884"/>
    </source>
</evidence>
<dbReference type="GO" id="GO:0003723">
    <property type="term" value="F:RNA binding"/>
    <property type="evidence" value="ECO:0007669"/>
    <property type="project" value="UniProtKB-KW"/>
</dbReference>
<organism evidence="11 12">
    <name type="scientific">Marssonina brunnea f. sp. multigermtubi (strain MB_m1)</name>
    <name type="common">Marssonina leaf spot fungus</name>
    <dbReference type="NCBI Taxonomy" id="1072389"/>
    <lineage>
        <taxon>Eukaryota</taxon>
        <taxon>Fungi</taxon>
        <taxon>Dikarya</taxon>
        <taxon>Ascomycota</taxon>
        <taxon>Pezizomycotina</taxon>
        <taxon>Leotiomycetes</taxon>
        <taxon>Helotiales</taxon>
        <taxon>Drepanopezizaceae</taxon>
        <taxon>Drepanopeziza</taxon>
    </lineage>
</organism>
<name>K1X0J7_MARBU</name>
<proteinExistence type="inferred from homology"/>
<dbReference type="InterPro" id="IPR038664">
    <property type="entry name" value="Gar1/Naf1_Cbf5-bd_sf"/>
</dbReference>
<gene>
    <name evidence="11" type="ORF">MBM_02908</name>
</gene>
<dbReference type="InterPro" id="IPR040309">
    <property type="entry name" value="Naf1"/>
</dbReference>
<evidence type="ECO:0000256" key="8">
    <source>
        <dbReference type="ARBA" id="ARBA00023242"/>
    </source>
</evidence>
<protein>
    <recommendedName>
        <fullName evidence="3">H/ACA ribonucleoprotein complex non-core subunit NAF1</fullName>
    </recommendedName>
    <alternativeName>
        <fullName evidence="9">Nuclear assembly factor 1</fullName>
    </alternativeName>
</protein>
<evidence type="ECO:0000256" key="6">
    <source>
        <dbReference type="ARBA" id="ARBA00022553"/>
    </source>
</evidence>
<dbReference type="GO" id="GO:0006364">
    <property type="term" value="P:rRNA processing"/>
    <property type="evidence" value="ECO:0007669"/>
    <property type="project" value="UniProtKB-KW"/>
</dbReference>
<dbReference type="AlphaFoldDB" id="K1X0J7"/>
<keyword evidence="7" id="KW-0694">RNA-binding</keyword>
<feature type="compositionally biased region" description="Basic residues" evidence="10">
    <location>
        <begin position="429"/>
        <end position="438"/>
    </location>
</feature>
<evidence type="ECO:0000256" key="1">
    <source>
        <dbReference type="ARBA" id="ARBA00004123"/>
    </source>
</evidence>
<dbReference type="Pfam" id="PF04410">
    <property type="entry name" value="Gar1"/>
    <property type="match status" value="1"/>
</dbReference>
<dbReference type="GO" id="GO:0005732">
    <property type="term" value="C:sno(s)RNA-containing ribonucleoprotein complex"/>
    <property type="evidence" value="ECO:0007669"/>
    <property type="project" value="InterPro"/>
</dbReference>
<dbReference type="KEGG" id="mbe:MBM_02908"/>
<dbReference type="FunFam" id="2.40.10.230:FF:000002">
    <property type="entry name" value="H/ACA ribonucleoprotein complex non-core subunit NAF1"/>
    <property type="match status" value="1"/>
</dbReference>
<dbReference type="OrthoDB" id="21550at2759"/>
<feature type="compositionally biased region" description="Low complexity" evidence="10">
    <location>
        <begin position="625"/>
        <end position="640"/>
    </location>
</feature>
<keyword evidence="12" id="KW-1185">Reference proteome</keyword>
<reference evidence="11 12" key="1">
    <citation type="journal article" date="2012" name="BMC Genomics">
        <title>Sequencing the genome of Marssonina brunnea reveals fungus-poplar co-evolution.</title>
        <authorList>
            <person name="Zhu S."/>
            <person name="Cao Y.-Z."/>
            <person name="Jiang C."/>
            <person name="Tan B.-Y."/>
            <person name="Wang Z."/>
            <person name="Feng S."/>
            <person name="Zhang L."/>
            <person name="Su X.-H."/>
            <person name="Brejova B."/>
            <person name="Vinar T."/>
            <person name="Xu M."/>
            <person name="Wang M.-X."/>
            <person name="Zhang S.-G."/>
            <person name="Huang M.-R."/>
            <person name="Wu R."/>
            <person name="Zhou Y."/>
        </authorList>
    </citation>
    <scope>NUCLEOTIDE SEQUENCE [LARGE SCALE GENOMIC DNA]</scope>
    <source>
        <strain evidence="11 12">MB_m1</strain>
    </source>
</reference>
<sequence length="680" mass="72605">MQDTVEEEPPLTRGLEALLGGLGELEDTAPAAATAIEQDAAAPEAPAVHEVQVQVDVPTPALSTKTGSTFPPKPLIPGLFLGVHLPGISSGAPSPVVANDERISEYVAPTPPATAPDAPIEESICTHIEQEKLFLLNSPVSIPGNIPSPAKDAPMQDSAPESLEKKSEPVPDIARPNVENTPVAAEDTLMSEVPLVEADPPVDGVATAEDEHPEWEIDSSPIESSSEDSSSDDSSSDESEEGDNVYKLMSPEEQARILMEGDGGSDDEGASKSKGTGTQLRTKNEVPDVVVPKPDVTITPEMPIVEVGNVEHIVESTLVIKAKISGEFRCLESGSVLCLEDRSVIGVVAEILGPVQKPLYSVLFTNAGEIAQAGLSLGTKVFYSEKHSTFVFTQALKAFKGSDASNLHDEEVGDEEMEFSDDEAEAEHKRRVKQKKIERRGGKAPNGGPSRGGHPLQQQHTPHDSSTGPSYDDAEDDGPYRPLARPIGFENSIGCGEAPQEGLPGSYGRPPRDNFRARGRGGDRGRGDRARGRGDRGDRGRGRGGYQDRRGGGQNQNSGHTLPPRPQTYTQPPASYPPPQYQQPAPQAINLSQAPPAPPSIPNFFMPPVAYNPQMPWPQFPMQPPFQQQQPYQNQHPQMPWQNPSAGQPPAGGAYINPAFMPGQWGQQRPGSQGGGADVK</sequence>
<evidence type="ECO:0000256" key="10">
    <source>
        <dbReference type="SAM" id="MobiDB-lite"/>
    </source>
</evidence>
<dbReference type="GeneID" id="18758843"/>
<evidence type="ECO:0000256" key="5">
    <source>
        <dbReference type="ARBA" id="ARBA00022552"/>
    </source>
</evidence>
<evidence type="ECO:0000256" key="4">
    <source>
        <dbReference type="ARBA" id="ARBA00022517"/>
    </source>
</evidence>
<feature type="region of interest" description="Disordered" evidence="10">
    <location>
        <begin position="191"/>
        <end position="247"/>
    </location>
</feature>
<dbReference type="GO" id="GO:0001522">
    <property type="term" value="P:pseudouridine synthesis"/>
    <property type="evidence" value="ECO:0007669"/>
    <property type="project" value="InterPro"/>
</dbReference>
<feature type="compositionally biased region" description="Acidic residues" evidence="10">
    <location>
        <begin position="411"/>
        <end position="425"/>
    </location>
</feature>
<comment type="similarity">
    <text evidence="2">Belongs to the NAF1 family.</text>
</comment>
<evidence type="ECO:0000313" key="11">
    <source>
        <dbReference type="EMBL" id="EKD18666.1"/>
    </source>
</evidence>
<dbReference type="EMBL" id="JH921432">
    <property type="protein sequence ID" value="EKD18666.1"/>
    <property type="molecule type" value="Genomic_DNA"/>
</dbReference>
<evidence type="ECO:0000256" key="3">
    <source>
        <dbReference type="ARBA" id="ARBA00021438"/>
    </source>
</evidence>
<comment type="subcellular location">
    <subcellularLocation>
        <location evidence="1">Nucleus</location>
    </subcellularLocation>
</comment>
<dbReference type="STRING" id="1072389.K1X0J7"/>
<dbReference type="HOGENOM" id="CLU_012648_0_0_1"/>
<dbReference type="InParanoid" id="K1X0J7"/>
<evidence type="ECO:0000256" key="9">
    <source>
        <dbReference type="ARBA" id="ARBA00076743"/>
    </source>
</evidence>
<keyword evidence="5" id="KW-0698">rRNA processing</keyword>
<evidence type="ECO:0000313" key="12">
    <source>
        <dbReference type="Proteomes" id="UP000006753"/>
    </source>
</evidence>
<dbReference type="GO" id="GO:0000493">
    <property type="term" value="P:box H/ACA snoRNP assembly"/>
    <property type="evidence" value="ECO:0007669"/>
    <property type="project" value="InterPro"/>
</dbReference>
<evidence type="ECO:0000256" key="2">
    <source>
        <dbReference type="ARBA" id="ARBA00009801"/>
    </source>
</evidence>
<keyword evidence="4" id="KW-0690">Ribosome biogenesis</keyword>
<dbReference type="PANTHER" id="PTHR31633:SF1">
    <property type="entry name" value="H_ACA RIBONUCLEOPROTEIN COMPLEX NON-CORE SUBUNIT NAF1"/>
    <property type="match status" value="1"/>
</dbReference>
<dbReference type="RefSeq" id="XP_007290797.1">
    <property type="nucleotide sequence ID" value="XM_007290735.1"/>
</dbReference>
<keyword evidence="6" id="KW-0597">Phosphoprotein</keyword>
<feature type="region of interest" description="Disordered" evidence="10">
    <location>
        <begin position="145"/>
        <end position="179"/>
    </location>
</feature>
<feature type="region of interest" description="Disordered" evidence="10">
    <location>
        <begin position="616"/>
        <end position="680"/>
    </location>
</feature>
<dbReference type="SUPFAM" id="SSF50447">
    <property type="entry name" value="Translation proteins"/>
    <property type="match status" value="1"/>
</dbReference>